<dbReference type="PANTHER" id="PTHR14255">
    <property type="entry name" value="CEREBLON"/>
    <property type="match status" value="1"/>
</dbReference>
<dbReference type="KEGG" id="dzi:111281181"/>
<dbReference type="OrthoDB" id="434519at2759"/>
<evidence type="ECO:0000256" key="2">
    <source>
        <dbReference type="SAM" id="Phobius"/>
    </source>
</evidence>
<evidence type="ECO:0000313" key="3">
    <source>
        <dbReference type="Proteomes" id="UP000515121"/>
    </source>
</evidence>
<gene>
    <name evidence="4" type="primary">LOC111281181</name>
</gene>
<protein>
    <submittedName>
        <fullName evidence="4">Uncharacterized protein LOC111281181</fullName>
    </submittedName>
</protein>
<keyword evidence="2" id="KW-0812">Transmembrane</keyword>
<name>A0A6P5X9T5_DURZI</name>
<dbReference type="PANTHER" id="PTHR14255:SF48">
    <property type="entry name" value="SULFITE EXPORTER TAUE_SAFE FAMILY PROTEIN 3-LIKE"/>
    <property type="match status" value="1"/>
</dbReference>
<reference evidence="4" key="1">
    <citation type="submission" date="2025-08" db="UniProtKB">
        <authorList>
            <consortium name="RefSeq"/>
        </authorList>
    </citation>
    <scope>IDENTIFICATION</scope>
    <source>
        <tissue evidence="4">Fruit stalk</tissue>
    </source>
</reference>
<sequence>MVQPVSPHSYHRVYIVGTSCKYHSGAMGHSIEACEQFHQEVQKHLDSYQLEVYEEGEVSKSVEISMTDKLAKLFPKPVTIHYGNKPKSVLDKLREILVHCHCSTALSLAVVATIAAFVGQHVVGKVVKMLGRASIIIFILAGMIFGSAISLGILYPIGNTNIY</sequence>
<dbReference type="AlphaFoldDB" id="A0A6P5X9T5"/>
<keyword evidence="3" id="KW-1185">Reference proteome</keyword>
<comment type="similarity">
    <text evidence="1">Belongs to the 4-toluene sulfonate uptake permease (TSUP) (TC 2.A.102) family.</text>
</comment>
<evidence type="ECO:0000256" key="1">
    <source>
        <dbReference type="ARBA" id="ARBA00009142"/>
    </source>
</evidence>
<dbReference type="Proteomes" id="UP000515121">
    <property type="component" value="Unplaced"/>
</dbReference>
<organism evidence="3 4">
    <name type="scientific">Durio zibethinus</name>
    <name type="common">Durian</name>
    <dbReference type="NCBI Taxonomy" id="66656"/>
    <lineage>
        <taxon>Eukaryota</taxon>
        <taxon>Viridiplantae</taxon>
        <taxon>Streptophyta</taxon>
        <taxon>Embryophyta</taxon>
        <taxon>Tracheophyta</taxon>
        <taxon>Spermatophyta</taxon>
        <taxon>Magnoliopsida</taxon>
        <taxon>eudicotyledons</taxon>
        <taxon>Gunneridae</taxon>
        <taxon>Pentapetalae</taxon>
        <taxon>rosids</taxon>
        <taxon>malvids</taxon>
        <taxon>Malvales</taxon>
        <taxon>Malvaceae</taxon>
        <taxon>Helicteroideae</taxon>
        <taxon>Durio</taxon>
    </lineage>
</organism>
<dbReference type="GeneID" id="111281181"/>
<feature type="transmembrane region" description="Helical" evidence="2">
    <location>
        <begin position="135"/>
        <end position="157"/>
    </location>
</feature>
<keyword evidence="2" id="KW-0472">Membrane</keyword>
<dbReference type="RefSeq" id="XP_022724561.1">
    <property type="nucleotide sequence ID" value="XM_022868826.1"/>
</dbReference>
<evidence type="ECO:0000313" key="4">
    <source>
        <dbReference type="RefSeq" id="XP_022724561.1"/>
    </source>
</evidence>
<dbReference type="GO" id="GO:0016567">
    <property type="term" value="P:protein ubiquitination"/>
    <property type="evidence" value="ECO:0007669"/>
    <property type="project" value="TreeGrafter"/>
</dbReference>
<accession>A0A6P5X9T5</accession>
<dbReference type="GO" id="GO:0031464">
    <property type="term" value="C:Cul4A-RING E3 ubiquitin ligase complex"/>
    <property type="evidence" value="ECO:0007669"/>
    <property type="project" value="TreeGrafter"/>
</dbReference>
<feature type="transmembrane region" description="Helical" evidence="2">
    <location>
        <begin position="104"/>
        <end position="123"/>
    </location>
</feature>
<proteinExistence type="inferred from homology"/>
<keyword evidence="2" id="KW-1133">Transmembrane helix</keyword>